<proteinExistence type="predicted"/>
<reference evidence="1 2" key="1">
    <citation type="submission" date="2018-11" db="EMBL/GenBank/DDBJ databases">
        <authorList>
            <consortium name="Pathogen Informatics"/>
        </authorList>
    </citation>
    <scope>NUCLEOTIDE SEQUENCE [LARGE SCALE GENOMIC DNA]</scope>
    <source>
        <strain evidence="1 2">Zambia</strain>
    </source>
</reference>
<keyword evidence="2" id="KW-1185">Reference proteome</keyword>
<accession>A0A183MC07</accession>
<organism evidence="1 2">
    <name type="scientific">Schistosoma margrebowiei</name>
    <dbReference type="NCBI Taxonomy" id="48269"/>
    <lineage>
        <taxon>Eukaryota</taxon>
        <taxon>Metazoa</taxon>
        <taxon>Spiralia</taxon>
        <taxon>Lophotrochozoa</taxon>
        <taxon>Platyhelminthes</taxon>
        <taxon>Trematoda</taxon>
        <taxon>Digenea</taxon>
        <taxon>Strigeidida</taxon>
        <taxon>Schistosomatoidea</taxon>
        <taxon>Schistosomatidae</taxon>
        <taxon>Schistosoma</taxon>
    </lineage>
</organism>
<evidence type="ECO:0000313" key="2">
    <source>
        <dbReference type="Proteomes" id="UP000277204"/>
    </source>
</evidence>
<evidence type="ECO:0000313" key="1">
    <source>
        <dbReference type="EMBL" id="VDP07138.1"/>
    </source>
</evidence>
<name>A0A183MC07_9TREM</name>
<sequence length="271" mass="30133">MQSLLIALSNNARMFGMRFSPFKCKLLLQDWPASTLELRIGSEVVERVDNSTYLGSLISPNGLVSDEISVWIRKARLAFANLRHLRQGLVGMKGESMCFFSGSHGEICAMEALGLNASKTNGHFDSKQLDDQLKEAKQSILNSSALLALASFTKLIIVQLRPRVQVSHWQVLKGPPAFLPFLNWYWSADSPDNAFIAFGRGSVVYIMQVSKISQSDNTSVASLRLTDSPFPDSSTLLRSNTSKNSGNRLGFKLLYSFSFEQNFLNLKVNNI</sequence>
<dbReference type="Proteomes" id="UP000277204">
    <property type="component" value="Unassembled WGS sequence"/>
</dbReference>
<dbReference type="Pfam" id="PF23410">
    <property type="entry name" value="Beta-prop_VPS8"/>
    <property type="match status" value="1"/>
</dbReference>
<protein>
    <submittedName>
        <fullName evidence="1">Uncharacterized protein</fullName>
    </submittedName>
</protein>
<dbReference type="EMBL" id="UZAI01010472">
    <property type="protein sequence ID" value="VDP07138.1"/>
    <property type="molecule type" value="Genomic_DNA"/>
</dbReference>
<dbReference type="STRING" id="48269.A0A183MC07"/>
<dbReference type="AlphaFoldDB" id="A0A183MC07"/>
<gene>
    <name evidence="1" type="ORF">SMRZ_LOCUS13582</name>
</gene>